<keyword evidence="2 4" id="KW-0238">DNA-binding</keyword>
<dbReference type="SUPFAM" id="SSF48498">
    <property type="entry name" value="Tetracyclin repressor-like, C-terminal domain"/>
    <property type="match status" value="1"/>
</dbReference>
<protein>
    <submittedName>
        <fullName evidence="6">TetR/AcrR family transcriptional regulator</fullName>
    </submittedName>
    <submittedName>
        <fullName evidence="7">Transcriptional regulator, TetR family</fullName>
    </submittedName>
</protein>
<dbReference type="EMBL" id="FOXK01000001">
    <property type="protein sequence ID" value="SFP16408.1"/>
    <property type="molecule type" value="Genomic_DNA"/>
</dbReference>
<evidence type="ECO:0000256" key="2">
    <source>
        <dbReference type="ARBA" id="ARBA00023125"/>
    </source>
</evidence>
<dbReference type="RefSeq" id="WP_072422926.1">
    <property type="nucleotide sequence ID" value="NZ_FOXK01000001.1"/>
</dbReference>
<evidence type="ECO:0000313" key="8">
    <source>
        <dbReference type="Proteomes" id="UP000182025"/>
    </source>
</evidence>
<evidence type="ECO:0000313" key="7">
    <source>
        <dbReference type="EMBL" id="SFP16408.1"/>
    </source>
</evidence>
<dbReference type="Proteomes" id="UP001161137">
    <property type="component" value="Unassembled WGS sequence"/>
</dbReference>
<dbReference type="InterPro" id="IPR009057">
    <property type="entry name" value="Homeodomain-like_sf"/>
</dbReference>
<reference evidence="7" key="1">
    <citation type="submission" date="2016-10" db="EMBL/GenBank/DDBJ databases">
        <authorList>
            <person name="de Groot N.N."/>
        </authorList>
    </citation>
    <scope>NUCLEOTIDE SEQUENCE [LARGE SCALE GENOMIC DNA]</scope>
    <source>
        <strain evidence="7">JCM 15604</strain>
    </source>
</reference>
<dbReference type="Pfam" id="PF00440">
    <property type="entry name" value="TetR_N"/>
    <property type="match status" value="1"/>
</dbReference>
<keyword evidence="1" id="KW-0805">Transcription regulation</keyword>
<evidence type="ECO:0000313" key="6">
    <source>
        <dbReference type="EMBL" id="MDH0701938.1"/>
    </source>
</evidence>
<dbReference type="SUPFAM" id="SSF46689">
    <property type="entry name" value="Homeodomain-like"/>
    <property type="match status" value="1"/>
</dbReference>
<proteinExistence type="predicted"/>
<gene>
    <name evidence="6" type="ORF">N5D41_10605</name>
    <name evidence="7" type="ORF">SAMN05216177_101480</name>
</gene>
<dbReference type="GO" id="GO:0003677">
    <property type="term" value="F:DNA binding"/>
    <property type="evidence" value="ECO:0007669"/>
    <property type="project" value="UniProtKB-UniRule"/>
</dbReference>
<feature type="domain" description="HTH tetR-type" evidence="5">
    <location>
        <begin position="9"/>
        <end position="69"/>
    </location>
</feature>
<keyword evidence="8" id="KW-1185">Reference proteome</keyword>
<dbReference type="PANTHER" id="PTHR47506:SF7">
    <property type="entry name" value="TRANSCRIPTIONAL REGULATORY PROTEIN"/>
    <property type="match status" value="1"/>
</dbReference>
<organism evidence="7 8">
    <name type="scientific">Ectopseudomonas toyotomiensis</name>
    <dbReference type="NCBI Taxonomy" id="554344"/>
    <lineage>
        <taxon>Bacteria</taxon>
        <taxon>Pseudomonadati</taxon>
        <taxon>Pseudomonadota</taxon>
        <taxon>Gammaproteobacteria</taxon>
        <taxon>Pseudomonadales</taxon>
        <taxon>Pseudomonadaceae</taxon>
        <taxon>Ectopseudomonas</taxon>
    </lineage>
</organism>
<sequence length="188" mass="20559">MRYSEDHKAKTHQRIIEEAALRFRRDGVGATGLQPLMKALGLTHGGFYAHFKSKDDLVENALRHAVEELSRSTEALAKDAEAPLPRFIASYLSSAHRANPGAGCPLPTMSAELGQRGEASETTDALVRDRLALIEDNLGGDDAAEQSVLLLSSMVGALLLSRSVKDPELSDRLLKTTRRLLIEQTQEQ</sequence>
<evidence type="ECO:0000259" key="5">
    <source>
        <dbReference type="PROSITE" id="PS50977"/>
    </source>
</evidence>
<dbReference type="EMBL" id="JAOCDH010000010">
    <property type="protein sequence ID" value="MDH0701938.1"/>
    <property type="molecule type" value="Genomic_DNA"/>
</dbReference>
<dbReference type="Gene3D" id="1.10.10.60">
    <property type="entry name" value="Homeodomain-like"/>
    <property type="match status" value="1"/>
</dbReference>
<accession>A0A1I5N3J6</accession>
<evidence type="ECO:0000256" key="1">
    <source>
        <dbReference type="ARBA" id="ARBA00023015"/>
    </source>
</evidence>
<evidence type="ECO:0000256" key="4">
    <source>
        <dbReference type="PROSITE-ProRule" id="PRU00335"/>
    </source>
</evidence>
<reference evidence="8" key="2">
    <citation type="submission" date="2016-10" db="EMBL/GenBank/DDBJ databases">
        <authorList>
            <person name="Varghese N."/>
            <person name="Submissions S."/>
        </authorList>
    </citation>
    <scope>NUCLEOTIDE SEQUENCE [LARGE SCALE GENOMIC DNA]</scope>
    <source>
        <strain evidence="8">JCM 15604</strain>
    </source>
</reference>
<feature type="DNA-binding region" description="H-T-H motif" evidence="4">
    <location>
        <begin position="32"/>
        <end position="51"/>
    </location>
</feature>
<dbReference type="AlphaFoldDB" id="A0A1I5N3J6"/>
<dbReference type="OrthoDB" id="9798857at2"/>
<dbReference type="PROSITE" id="PS50977">
    <property type="entry name" value="HTH_TETR_2"/>
    <property type="match status" value="1"/>
</dbReference>
<evidence type="ECO:0000256" key="3">
    <source>
        <dbReference type="ARBA" id="ARBA00023163"/>
    </source>
</evidence>
<dbReference type="PANTHER" id="PTHR47506">
    <property type="entry name" value="TRANSCRIPTIONAL REGULATORY PROTEIN"/>
    <property type="match status" value="1"/>
</dbReference>
<dbReference type="Proteomes" id="UP000182025">
    <property type="component" value="Unassembled WGS sequence"/>
</dbReference>
<dbReference type="Gene3D" id="1.10.357.10">
    <property type="entry name" value="Tetracycline Repressor, domain 2"/>
    <property type="match status" value="1"/>
</dbReference>
<name>A0A1I5N3J6_9GAMM</name>
<reference evidence="6" key="3">
    <citation type="submission" date="2022-09" db="EMBL/GenBank/DDBJ databases">
        <title>Intensive care unit water sources are persistently colonized with multi-drug resistant bacteria and are the site of extensive horizontal gene transfer of antibiotic resistance genes.</title>
        <authorList>
            <person name="Diorio-Toth L."/>
        </authorList>
    </citation>
    <scope>NUCLEOTIDE SEQUENCE</scope>
    <source>
        <strain evidence="6">GD03863</strain>
    </source>
</reference>
<dbReference type="InterPro" id="IPR036271">
    <property type="entry name" value="Tet_transcr_reg_TetR-rel_C_sf"/>
</dbReference>
<dbReference type="InterPro" id="IPR001647">
    <property type="entry name" value="HTH_TetR"/>
</dbReference>
<keyword evidence="3" id="KW-0804">Transcription</keyword>